<feature type="transmembrane region" description="Helical" evidence="8">
    <location>
        <begin position="456"/>
        <end position="475"/>
    </location>
</feature>
<dbReference type="InterPro" id="IPR050360">
    <property type="entry name" value="MFS_Sugar_Transporters"/>
</dbReference>
<dbReference type="SUPFAM" id="SSF103473">
    <property type="entry name" value="MFS general substrate transporter"/>
    <property type="match status" value="1"/>
</dbReference>
<feature type="transmembrane region" description="Helical" evidence="8">
    <location>
        <begin position="198"/>
        <end position="221"/>
    </location>
</feature>
<feature type="transmembrane region" description="Helical" evidence="8">
    <location>
        <begin position="111"/>
        <end position="129"/>
    </location>
</feature>
<dbReference type="Pfam" id="PF00083">
    <property type="entry name" value="Sugar_tr"/>
    <property type="match status" value="1"/>
</dbReference>
<feature type="domain" description="Major facilitator superfamily (MFS) profile" evidence="9">
    <location>
        <begin position="42"/>
        <end position="479"/>
    </location>
</feature>
<dbReference type="EMBL" id="ML119653">
    <property type="protein sequence ID" value="RPA85606.1"/>
    <property type="molecule type" value="Genomic_DNA"/>
</dbReference>
<evidence type="ECO:0000313" key="11">
    <source>
        <dbReference type="Proteomes" id="UP000275078"/>
    </source>
</evidence>
<feature type="transmembrane region" description="Helical" evidence="8">
    <location>
        <begin position="37"/>
        <end position="60"/>
    </location>
</feature>
<dbReference type="FunFam" id="1.20.1250.20:FF:000117">
    <property type="entry name" value="MFS hexose transporter"/>
    <property type="match status" value="1"/>
</dbReference>
<keyword evidence="3 7" id="KW-0813">Transport</keyword>
<dbReference type="PANTHER" id="PTHR48022">
    <property type="entry name" value="PLASTIDIC GLUCOSE TRANSPORTER 4"/>
    <property type="match status" value="1"/>
</dbReference>
<evidence type="ECO:0000256" key="8">
    <source>
        <dbReference type="SAM" id="Phobius"/>
    </source>
</evidence>
<feature type="transmembrane region" description="Helical" evidence="8">
    <location>
        <begin position="386"/>
        <end position="405"/>
    </location>
</feature>
<feature type="transmembrane region" description="Helical" evidence="8">
    <location>
        <begin position="80"/>
        <end position="99"/>
    </location>
</feature>
<dbReference type="NCBIfam" id="TIGR00879">
    <property type="entry name" value="SP"/>
    <property type="match status" value="1"/>
</dbReference>
<protein>
    <submittedName>
        <fullName evidence="10">General substrate transporter</fullName>
    </submittedName>
</protein>
<dbReference type="InterPro" id="IPR003663">
    <property type="entry name" value="Sugar/inositol_transpt"/>
</dbReference>
<evidence type="ECO:0000256" key="3">
    <source>
        <dbReference type="ARBA" id="ARBA00022448"/>
    </source>
</evidence>
<name>A0A3N4IIZ2_ASCIM</name>
<keyword evidence="5 8" id="KW-1133">Transmembrane helix</keyword>
<comment type="similarity">
    <text evidence="2 7">Belongs to the major facilitator superfamily. Sugar transporter (TC 2.A.1.1) family.</text>
</comment>
<gene>
    <name evidence="10" type="ORF">BJ508DRAFT_322635</name>
</gene>
<dbReference type="PROSITE" id="PS50850">
    <property type="entry name" value="MFS"/>
    <property type="match status" value="1"/>
</dbReference>
<evidence type="ECO:0000256" key="2">
    <source>
        <dbReference type="ARBA" id="ARBA00010992"/>
    </source>
</evidence>
<keyword evidence="4 8" id="KW-0812">Transmembrane</keyword>
<dbReference type="OrthoDB" id="6133115at2759"/>
<evidence type="ECO:0000256" key="4">
    <source>
        <dbReference type="ARBA" id="ARBA00022692"/>
    </source>
</evidence>
<evidence type="ECO:0000256" key="5">
    <source>
        <dbReference type="ARBA" id="ARBA00022989"/>
    </source>
</evidence>
<feature type="transmembrane region" description="Helical" evidence="8">
    <location>
        <begin position="332"/>
        <end position="350"/>
    </location>
</feature>
<proteinExistence type="inferred from homology"/>
<dbReference type="Gene3D" id="1.20.1250.20">
    <property type="entry name" value="MFS general substrate transporter like domains"/>
    <property type="match status" value="1"/>
</dbReference>
<evidence type="ECO:0000313" key="10">
    <source>
        <dbReference type="EMBL" id="RPA85606.1"/>
    </source>
</evidence>
<comment type="subcellular location">
    <subcellularLocation>
        <location evidence="1">Membrane</location>
        <topology evidence="1">Multi-pass membrane protein</topology>
    </subcellularLocation>
</comment>
<dbReference type="AlphaFoldDB" id="A0A3N4IIZ2"/>
<evidence type="ECO:0000259" key="9">
    <source>
        <dbReference type="PROSITE" id="PS50850"/>
    </source>
</evidence>
<evidence type="ECO:0000256" key="7">
    <source>
        <dbReference type="RuleBase" id="RU003346"/>
    </source>
</evidence>
<organism evidence="10 11">
    <name type="scientific">Ascobolus immersus RN42</name>
    <dbReference type="NCBI Taxonomy" id="1160509"/>
    <lineage>
        <taxon>Eukaryota</taxon>
        <taxon>Fungi</taxon>
        <taxon>Dikarya</taxon>
        <taxon>Ascomycota</taxon>
        <taxon>Pezizomycotina</taxon>
        <taxon>Pezizomycetes</taxon>
        <taxon>Pezizales</taxon>
        <taxon>Ascobolaceae</taxon>
        <taxon>Ascobolus</taxon>
    </lineage>
</organism>
<dbReference type="PANTHER" id="PTHR48022:SF29">
    <property type="entry name" value="SUGAR TRANSPORTER, PUTATIVE (AFU_ORTHOLOGUE AFUA_6G14500)-RELATED"/>
    <property type="match status" value="1"/>
</dbReference>
<keyword evidence="6 8" id="KW-0472">Membrane</keyword>
<dbReference type="InterPro" id="IPR036259">
    <property type="entry name" value="MFS_trans_sf"/>
</dbReference>
<feature type="transmembrane region" description="Helical" evidence="8">
    <location>
        <begin position="357"/>
        <end position="380"/>
    </location>
</feature>
<evidence type="ECO:0000256" key="6">
    <source>
        <dbReference type="ARBA" id="ARBA00023136"/>
    </source>
</evidence>
<reference evidence="10 11" key="1">
    <citation type="journal article" date="2018" name="Nat. Ecol. Evol.">
        <title>Pezizomycetes genomes reveal the molecular basis of ectomycorrhizal truffle lifestyle.</title>
        <authorList>
            <person name="Murat C."/>
            <person name="Payen T."/>
            <person name="Noel B."/>
            <person name="Kuo A."/>
            <person name="Morin E."/>
            <person name="Chen J."/>
            <person name="Kohler A."/>
            <person name="Krizsan K."/>
            <person name="Balestrini R."/>
            <person name="Da Silva C."/>
            <person name="Montanini B."/>
            <person name="Hainaut M."/>
            <person name="Levati E."/>
            <person name="Barry K.W."/>
            <person name="Belfiori B."/>
            <person name="Cichocki N."/>
            <person name="Clum A."/>
            <person name="Dockter R.B."/>
            <person name="Fauchery L."/>
            <person name="Guy J."/>
            <person name="Iotti M."/>
            <person name="Le Tacon F."/>
            <person name="Lindquist E.A."/>
            <person name="Lipzen A."/>
            <person name="Malagnac F."/>
            <person name="Mello A."/>
            <person name="Molinier V."/>
            <person name="Miyauchi S."/>
            <person name="Poulain J."/>
            <person name="Riccioni C."/>
            <person name="Rubini A."/>
            <person name="Sitrit Y."/>
            <person name="Splivallo R."/>
            <person name="Traeger S."/>
            <person name="Wang M."/>
            <person name="Zifcakova L."/>
            <person name="Wipf D."/>
            <person name="Zambonelli A."/>
            <person name="Paolocci F."/>
            <person name="Nowrousian M."/>
            <person name="Ottonello S."/>
            <person name="Baldrian P."/>
            <person name="Spatafora J.W."/>
            <person name="Henrissat B."/>
            <person name="Nagy L.G."/>
            <person name="Aury J.M."/>
            <person name="Wincker P."/>
            <person name="Grigoriev I.V."/>
            <person name="Bonfante P."/>
            <person name="Martin F.M."/>
        </authorList>
    </citation>
    <scope>NUCLEOTIDE SEQUENCE [LARGE SCALE GENOMIC DNA]</scope>
    <source>
        <strain evidence="10 11">RN42</strain>
    </source>
</reference>
<dbReference type="GO" id="GO:0016020">
    <property type="term" value="C:membrane"/>
    <property type="evidence" value="ECO:0007669"/>
    <property type="project" value="UniProtKB-SubCell"/>
</dbReference>
<feature type="transmembrane region" description="Helical" evidence="8">
    <location>
        <begin position="290"/>
        <end position="312"/>
    </location>
</feature>
<dbReference type="GO" id="GO:0005351">
    <property type="term" value="F:carbohydrate:proton symporter activity"/>
    <property type="evidence" value="ECO:0007669"/>
    <property type="project" value="TreeGrafter"/>
</dbReference>
<sequence length="529" mass="58881">MGGIGAAPTTGGGGDTVIARIVAADKVPWYKKRNLRYLYLMLIPTAMGVEMTSGFDSSMMNGLQNLETWDSYFGTPRGSLLGILSAIYSLGAICGLPFIPFVNDRYGRRVAILFGSAIMIVGAILQGAAQNYAMFIIARFLLGFGIPFAIVAASSLLGELGYPKERAVLGSLFNASWFIGSIVAAGVTYGTFTIKNNWSWRIPSAMQAIPSLMQIVFMWFVPESPRWLIAKDRADEALAILIQYHAEGDNDSELVRIEFAEIQETLKVEMENSTRSWREMVATPGMRKRVLICSMLGLFTQWSGNGLISYYLARILENVGITDSETKLQINLANTCWGFINGLIMALAVYKFRRRTMYLACTISLLCVYTGWTVASANYASTESKASSITVIFFIFLYSPCYNMAYNALTYTYLVELFPYTVRSRGITIFQSTGRIAGFFNTFVNPIGIKNAGWKYYISYCVWLAFEVCFVYFLFPETSGKSLEELAFLFEADEAERVNKNVAKQLGVEDTASIDNVNVNPKQDVEYKA</sequence>
<dbReference type="Proteomes" id="UP000275078">
    <property type="component" value="Unassembled WGS sequence"/>
</dbReference>
<evidence type="ECO:0000256" key="1">
    <source>
        <dbReference type="ARBA" id="ARBA00004141"/>
    </source>
</evidence>
<dbReference type="STRING" id="1160509.A0A3N4IIZ2"/>
<feature type="transmembrane region" description="Helical" evidence="8">
    <location>
        <begin position="135"/>
        <end position="157"/>
    </location>
</feature>
<dbReference type="InterPro" id="IPR005828">
    <property type="entry name" value="MFS_sugar_transport-like"/>
</dbReference>
<feature type="transmembrane region" description="Helical" evidence="8">
    <location>
        <begin position="169"/>
        <end position="192"/>
    </location>
</feature>
<accession>A0A3N4IIZ2</accession>
<keyword evidence="11" id="KW-1185">Reference proteome</keyword>
<dbReference type="InterPro" id="IPR020846">
    <property type="entry name" value="MFS_dom"/>
</dbReference>